<evidence type="ECO:0000313" key="3">
    <source>
        <dbReference type="EMBL" id="KII72529.1"/>
    </source>
</evidence>
<comment type="caution">
    <text evidence="3">The sequence shown here is derived from an EMBL/GenBank/DDBJ whole genome shotgun (WGS) entry which is preliminary data.</text>
</comment>
<gene>
    <name evidence="3" type="ORF">RF11_01712</name>
</gene>
<evidence type="ECO:0000259" key="2">
    <source>
        <dbReference type="Pfam" id="PF00327"/>
    </source>
</evidence>
<dbReference type="InterPro" id="IPR016082">
    <property type="entry name" value="Ribosomal_uL30_ferredoxin-like"/>
</dbReference>
<accession>A0A0C2J3T8</accession>
<dbReference type="Proteomes" id="UP000031668">
    <property type="component" value="Unassembled WGS sequence"/>
</dbReference>
<dbReference type="OrthoDB" id="10509942at2759"/>
<name>A0A0C2J3T8_THEKT</name>
<dbReference type="InterPro" id="IPR036919">
    <property type="entry name" value="Ribo_uL30_ferredoxin-like_sf"/>
</dbReference>
<evidence type="ECO:0000313" key="4">
    <source>
        <dbReference type="Proteomes" id="UP000031668"/>
    </source>
</evidence>
<keyword evidence="4" id="KW-1185">Reference proteome</keyword>
<proteinExistence type="inferred from homology"/>
<dbReference type="CDD" id="cd00355">
    <property type="entry name" value="Ribosomal_L30_like"/>
    <property type="match status" value="1"/>
</dbReference>
<feature type="domain" description="Large ribosomal subunit protein uL30-like ferredoxin-like fold" evidence="2">
    <location>
        <begin position="6"/>
        <end position="56"/>
    </location>
</feature>
<comment type="similarity">
    <text evidence="1">Belongs to the universal ribosomal protein uL30 family.</text>
</comment>
<organism evidence="3 4">
    <name type="scientific">Thelohanellus kitauei</name>
    <name type="common">Myxosporean</name>
    <dbReference type="NCBI Taxonomy" id="669202"/>
    <lineage>
        <taxon>Eukaryota</taxon>
        <taxon>Metazoa</taxon>
        <taxon>Cnidaria</taxon>
        <taxon>Myxozoa</taxon>
        <taxon>Myxosporea</taxon>
        <taxon>Bivalvulida</taxon>
        <taxon>Platysporina</taxon>
        <taxon>Myxobolidae</taxon>
        <taxon>Thelohanellus</taxon>
    </lineage>
</organism>
<dbReference type="Gene3D" id="3.30.1390.20">
    <property type="entry name" value="Ribosomal protein L30, ferredoxin-like fold domain"/>
    <property type="match status" value="1"/>
</dbReference>
<protein>
    <recommendedName>
        <fullName evidence="2">Large ribosomal subunit protein uL30-like ferredoxin-like fold domain-containing protein</fullName>
    </recommendedName>
</protein>
<reference evidence="3 4" key="1">
    <citation type="journal article" date="2014" name="Genome Biol. Evol.">
        <title>The genome of the myxosporean Thelohanellus kitauei shows adaptations to nutrient acquisition within its fish host.</title>
        <authorList>
            <person name="Yang Y."/>
            <person name="Xiong J."/>
            <person name="Zhou Z."/>
            <person name="Huo F."/>
            <person name="Miao W."/>
            <person name="Ran C."/>
            <person name="Liu Y."/>
            <person name="Zhang J."/>
            <person name="Feng J."/>
            <person name="Wang M."/>
            <person name="Wang M."/>
            <person name="Wang L."/>
            <person name="Yao B."/>
        </authorList>
    </citation>
    <scope>NUCLEOTIDE SEQUENCE [LARGE SCALE GENOMIC DNA]</scope>
    <source>
        <strain evidence="3">Wuqing</strain>
    </source>
</reference>
<dbReference type="SUPFAM" id="SSF55129">
    <property type="entry name" value="Ribosomal protein L30p/L7e"/>
    <property type="match status" value="1"/>
</dbReference>
<dbReference type="AlphaFoldDB" id="A0A0C2J3T8"/>
<dbReference type="Pfam" id="PF00327">
    <property type="entry name" value="Ribosomal_L30"/>
    <property type="match status" value="1"/>
</dbReference>
<evidence type="ECO:0000256" key="1">
    <source>
        <dbReference type="ARBA" id="ARBA00007594"/>
    </source>
</evidence>
<dbReference type="EMBL" id="JWZT01001192">
    <property type="protein sequence ID" value="KII72529.1"/>
    <property type="molecule type" value="Genomic_DNA"/>
</dbReference>
<sequence>MRSDWLIVTRIRGTVGTPISQRRVMGKLGLPRIGRSTILKNSVDNAFYLNKVKPLVRIDILEEKNRVQRIPKWVQNCKFISQEAKEKDIRLRDTTVVDKFNAAIYTKN</sequence>